<sequence>MRKNEVGAALLESDEGVVAGDEVRTTGKVMEVPVGPELIGRVVNALGQP</sequence>
<evidence type="ECO:0008006" key="2">
    <source>
        <dbReference type="Google" id="ProtNLM"/>
    </source>
</evidence>
<name>T0ZVK4_9ZZZZ</name>
<accession>T0ZVK4</accession>
<protein>
    <recommendedName>
        <fullName evidence="2">F0F1 ATP synthase subunit alpha</fullName>
    </recommendedName>
</protein>
<dbReference type="EMBL" id="AUZX01014283">
    <property type="protein sequence ID" value="EQD32704.1"/>
    <property type="molecule type" value="Genomic_DNA"/>
</dbReference>
<dbReference type="AlphaFoldDB" id="T0ZVK4"/>
<gene>
    <name evidence="1" type="ORF">B1A_19358</name>
</gene>
<dbReference type="Gene3D" id="3.40.50.12240">
    <property type="match status" value="1"/>
</dbReference>
<evidence type="ECO:0000313" key="1">
    <source>
        <dbReference type="EMBL" id="EQD32704.1"/>
    </source>
</evidence>
<reference evidence="1" key="2">
    <citation type="journal article" date="2014" name="ISME J.">
        <title>Microbial stratification in low pH oxic and suboxic macroscopic growths along an acid mine drainage.</title>
        <authorList>
            <person name="Mendez-Garcia C."/>
            <person name="Mesa V."/>
            <person name="Sprenger R.R."/>
            <person name="Richter M."/>
            <person name="Diez M.S."/>
            <person name="Solano J."/>
            <person name="Bargiela R."/>
            <person name="Golyshina O.V."/>
            <person name="Manteca A."/>
            <person name="Ramos J.L."/>
            <person name="Gallego J.R."/>
            <person name="Llorente I."/>
            <person name="Martins Dos Santos V.A."/>
            <person name="Jensen O.N."/>
            <person name="Pelaez A.I."/>
            <person name="Sanchez J."/>
            <person name="Ferrer M."/>
        </authorList>
    </citation>
    <scope>NUCLEOTIDE SEQUENCE</scope>
</reference>
<comment type="caution">
    <text evidence="1">The sequence shown here is derived from an EMBL/GenBank/DDBJ whole genome shotgun (WGS) entry which is preliminary data.</text>
</comment>
<proteinExistence type="predicted"/>
<organism evidence="1">
    <name type="scientific">mine drainage metagenome</name>
    <dbReference type="NCBI Taxonomy" id="410659"/>
    <lineage>
        <taxon>unclassified sequences</taxon>
        <taxon>metagenomes</taxon>
        <taxon>ecological metagenomes</taxon>
    </lineage>
</organism>
<reference evidence="1" key="1">
    <citation type="submission" date="2013-08" db="EMBL/GenBank/DDBJ databases">
        <authorList>
            <person name="Mendez C."/>
            <person name="Richter M."/>
            <person name="Ferrer M."/>
            <person name="Sanchez J."/>
        </authorList>
    </citation>
    <scope>NUCLEOTIDE SEQUENCE</scope>
</reference>
<feature type="non-terminal residue" evidence="1">
    <location>
        <position position="49"/>
    </location>
</feature>